<dbReference type="InterPro" id="IPR046960">
    <property type="entry name" value="PPR_At4g14850-like_plant"/>
</dbReference>
<dbReference type="Gene3D" id="1.25.40.10">
    <property type="entry name" value="Tetratricopeptide repeat domain"/>
    <property type="match status" value="5"/>
</dbReference>
<dbReference type="EMBL" id="JACGWJ010000020">
    <property type="protein sequence ID" value="KAL0339744.1"/>
    <property type="molecule type" value="Genomic_DNA"/>
</dbReference>
<accession>A0AAW2NA54</accession>
<name>A0AAW2NA54_SESRA</name>
<dbReference type="GO" id="GO:0003723">
    <property type="term" value="F:RNA binding"/>
    <property type="evidence" value="ECO:0007669"/>
    <property type="project" value="InterPro"/>
</dbReference>
<dbReference type="GO" id="GO:0009451">
    <property type="term" value="P:RNA modification"/>
    <property type="evidence" value="ECO:0007669"/>
    <property type="project" value="InterPro"/>
</dbReference>
<dbReference type="Pfam" id="PF13041">
    <property type="entry name" value="PPR_2"/>
    <property type="match status" value="3"/>
</dbReference>
<feature type="repeat" description="PPR" evidence="2">
    <location>
        <begin position="421"/>
        <end position="455"/>
    </location>
</feature>
<evidence type="ECO:0000256" key="2">
    <source>
        <dbReference type="PROSITE-ProRule" id="PRU00708"/>
    </source>
</evidence>
<dbReference type="NCBIfam" id="TIGR00756">
    <property type="entry name" value="PPR"/>
    <property type="match status" value="10"/>
</dbReference>
<organism evidence="3">
    <name type="scientific">Sesamum radiatum</name>
    <name type="common">Black benniseed</name>
    <dbReference type="NCBI Taxonomy" id="300843"/>
    <lineage>
        <taxon>Eukaryota</taxon>
        <taxon>Viridiplantae</taxon>
        <taxon>Streptophyta</taxon>
        <taxon>Embryophyta</taxon>
        <taxon>Tracheophyta</taxon>
        <taxon>Spermatophyta</taxon>
        <taxon>Magnoliopsida</taxon>
        <taxon>eudicotyledons</taxon>
        <taxon>Gunneridae</taxon>
        <taxon>Pentapetalae</taxon>
        <taxon>asterids</taxon>
        <taxon>lamiids</taxon>
        <taxon>Lamiales</taxon>
        <taxon>Pedaliaceae</taxon>
        <taxon>Sesamum</taxon>
    </lineage>
</organism>
<sequence>MLPSIRASRTLRHGLNVIKPTSLCMHVLGESYIKLQNARPLKLYHSIGRTQKISEFFIPREDYTLKKDVAKANWMITKLCREGNLSEARELFEEMPERDVISWTALISGYVKRGLVQEARELFDRGDAEKNVVTWTAMMSGYWKTGRVSEAEKLFDEMPDKNVVAWNTMIDGYVRSDRIEQALELFERMEDRNVVSWNMVISGLVNCGRVEEAREFFYQMPTRNVISWTILISGFARNGRVDEARLLFDRIPDRNVVSWNAMISGYAQNMRLGEAYCLFERMPVKDVQSWNTMITGFIKNGELETGCRLFNQMPGKNVISWTAMISGWVQYGKSEEAFKLFYYMSRDRKVKPNEWTFVSVLGASSDLAGLSEGMQVHQVISKTIYQESEFVISALINMYSKCGELVMARKMFDDGLRHERDLVCWNSMIAAYAHHGCGREAILLFEDMQNIGVKPNDITYVGLLSACSHAGLVQEGLNYFEVLLRDKSIKVREDHYTCIVNLYGRAGSLQEAFDLIEQLPLKASAYAWGTLLLGCNIHGNADIGKLVADKLLDLEPANAGTYALLSNIYTTTGKWKEAEMLRLKMKDGCLKKQPGCSWIEVGNKFHVFSVGDRSHRESEAIHSLLLNLHKKMKKIGFSLFDNIVMEEIFSEDNLLI</sequence>
<dbReference type="Pfam" id="PF20431">
    <property type="entry name" value="E_motif"/>
    <property type="match status" value="1"/>
</dbReference>
<dbReference type="PANTHER" id="PTHR47926:SF373">
    <property type="entry name" value="TETRATRICOPEPTIDE-LIKE HELICAL DOMAIN SUPERFAMILY, DYW DOMAIN-CONTAINING PROTEIN"/>
    <property type="match status" value="1"/>
</dbReference>
<comment type="caution">
    <text evidence="3">The sequence shown here is derived from an EMBL/GenBank/DDBJ whole genome shotgun (WGS) entry which is preliminary data.</text>
</comment>
<feature type="repeat" description="PPR" evidence="2">
    <location>
        <begin position="68"/>
        <end position="102"/>
    </location>
</feature>
<dbReference type="GO" id="GO:0099402">
    <property type="term" value="P:plant organ development"/>
    <property type="evidence" value="ECO:0007669"/>
    <property type="project" value="UniProtKB-ARBA"/>
</dbReference>
<reference evidence="3" key="2">
    <citation type="journal article" date="2024" name="Plant">
        <title>Genomic evolution and insights into agronomic trait innovations of Sesamum species.</title>
        <authorList>
            <person name="Miao H."/>
            <person name="Wang L."/>
            <person name="Qu L."/>
            <person name="Liu H."/>
            <person name="Sun Y."/>
            <person name="Le M."/>
            <person name="Wang Q."/>
            <person name="Wei S."/>
            <person name="Zheng Y."/>
            <person name="Lin W."/>
            <person name="Duan Y."/>
            <person name="Cao H."/>
            <person name="Xiong S."/>
            <person name="Wang X."/>
            <person name="Wei L."/>
            <person name="Li C."/>
            <person name="Ma Q."/>
            <person name="Ju M."/>
            <person name="Zhao R."/>
            <person name="Li G."/>
            <person name="Mu C."/>
            <person name="Tian Q."/>
            <person name="Mei H."/>
            <person name="Zhang T."/>
            <person name="Gao T."/>
            <person name="Zhang H."/>
        </authorList>
    </citation>
    <scope>NUCLEOTIDE SEQUENCE</scope>
    <source>
        <strain evidence="3">G02</strain>
    </source>
</reference>
<gene>
    <name evidence="3" type="ORF">Sradi_4491200</name>
</gene>
<dbReference type="PROSITE" id="PS51375">
    <property type="entry name" value="PPR"/>
    <property type="match status" value="6"/>
</dbReference>
<dbReference type="FunFam" id="1.25.40.10:FF:000125">
    <property type="entry name" value="Pentatricopeptide repeat-containing protein"/>
    <property type="match status" value="2"/>
</dbReference>
<dbReference type="InterPro" id="IPR046848">
    <property type="entry name" value="E_motif"/>
</dbReference>
<protein>
    <submittedName>
        <fullName evidence="3">Pentatricopeptide repeat-containing protein, mitochondrial</fullName>
    </submittedName>
</protein>
<evidence type="ECO:0000313" key="3">
    <source>
        <dbReference type="EMBL" id="KAL0339744.1"/>
    </source>
</evidence>
<feature type="repeat" description="PPR" evidence="2">
    <location>
        <begin position="224"/>
        <end position="258"/>
    </location>
</feature>
<evidence type="ECO:0000256" key="1">
    <source>
        <dbReference type="ARBA" id="ARBA00022737"/>
    </source>
</evidence>
<dbReference type="AlphaFoldDB" id="A0AAW2NA54"/>
<feature type="repeat" description="PPR" evidence="2">
    <location>
        <begin position="162"/>
        <end position="196"/>
    </location>
</feature>
<dbReference type="InterPro" id="IPR011990">
    <property type="entry name" value="TPR-like_helical_dom_sf"/>
</dbReference>
<dbReference type="Pfam" id="PF01535">
    <property type="entry name" value="PPR"/>
    <property type="match status" value="5"/>
</dbReference>
<dbReference type="PANTHER" id="PTHR47926">
    <property type="entry name" value="PENTATRICOPEPTIDE REPEAT-CONTAINING PROTEIN"/>
    <property type="match status" value="1"/>
</dbReference>
<reference evidence="3" key="1">
    <citation type="submission" date="2020-06" db="EMBL/GenBank/DDBJ databases">
        <authorList>
            <person name="Li T."/>
            <person name="Hu X."/>
            <person name="Zhang T."/>
            <person name="Song X."/>
            <person name="Zhang H."/>
            <person name="Dai N."/>
            <person name="Sheng W."/>
            <person name="Hou X."/>
            <person name="Wei L."/>
        </authorList>
    </citation>
    <scope>NUCLEOTIDE SEQUENCE</scope>
    <source>
        <strain evidence="3">G02</strain>
        <tissue evidence="3">Leaf</tissue>
    </source>
</reference>
<dbReference type="FunFam" id="1.25.40.10:FF:000158">
    <property type="entry name" value="pentatricopeptide repeat-containing protein At2g33680"/>
    <property type="match status" value="1"/>
</dbReference>
<dbReference type="InterPro" id="IPR002885">
    <property type="entry name" value="PPR_rpt"/>
</dbReference>
<dbReference type="SUPFAM" id="SSF48452">
    <property type="entry name" value="TPR-like"/>
    <property type="match status" value="2"/>
</dbReference>
<dbReference type="Pfam" id="PF12854">
    <property type="entry name" value="PPR_1"/>
    <property type="match status" value="2"/>
</dbReference>
<feature type="repeat" description="PPR" evidence="2">
    <location>
        <begin position="131"/>
        <end position="161"/>
    </location>
</feature>
<keyword evidence="1" id="KW-0677">Repeat</keyword>
<feature type="repeat" description="PPR" evidence="2">
    <location>
        <begin position="286"/>
        <end position="320"/>
    </location>
</feature>
<proteinExistence type="predicted"/>